<dbReference type="AlphaFoldDB" id="A0A3D8QNV4"/>
<name>A0A3D8QNV4_9HELO</name>
<keyword evidence="4" id="KW-1185">Reference proteome</keyword>
<dbReference type="InterPro" id="IPR050593">
    <property type="entry name" value="LovG"/>
</dbReference>
<evidence type="ECO:0000259" key="2">
    <source>
        <dbReference type="Pfam" id="PF03959"/>
    </source>
</evidence>
<protein>
    <recommendedName>
        <fullName evidence="2">Serine hydrolase domain-containing protein</fullName>
    </recommendedName>
</protein>
<dbReference type="EMBL" id="PDLM01000013">
    <property type="protein sequence ID" value="RDW63485.1"/>
    <property type="molecule type" value="Genomic_DNA"/>
</dbReference>
<dbReference type="InterPro" id="IPR005645">
    <property type="entry name" value="FSH-like_dom"/>
</dbReference>
<dbReference type="Pfam" id="PF03959">
    <property type="entry name" value="FSH1"/>
    <property type="match status" value="1"/>
</dbReference>
<dbReference type="Gene3D" id="3.40.50.1820">
    <property type="entry name" value="alpha/beta hydrolase"/>
    <property type="match status" value="1"/>
</dbReference>
<reference evidence="3 4" key="1">
    <citation type="journal article" date="2018" name="IMA Fungus">
        <title>IMA Genome-F 9: Draft genome sequence of Annulohypoxylon stygium, Aspergillus mulundensis, Berkeleyomyces basicola (syn. Thielaviopsis basicola), Ceratocystis smalleyi, two Cercospora beticola strains, Coleophoma cylindrospora, Fusarium fracticaudum, Phialophora cf. hyalina, and Morchella septimelata.</title>
        <authorList>
            <person name="Wingfield B.D."/>
            <person name="Bills G.F."/>
            <person name="Dong Y."/>
            <person name="Huang W."/>
            <person name="Nel W.J."/>
            <person name="Swalarsk-Parry B.S."/>
            <person name="Vaghefi N."/>
            <person name="Wilken P.M."/>
            <person name="An Z."/>
            <person name="de Beer Z.W."/>
            <person name="De Vos L."/>
            <person name="Chen L."/>
            <person name="Duong T.A."/>
            <person name="Gao Y."/>
            <person name="Hammerbacher A."/>
            <person name="Kikkert J.R."/>
            <person name="Li Y."/>
            <person name="Li H."/>
            <person name="Li K."/>
            <person name="Li Q."/>
            <person name="Liu X."/>
            <person name="Ma X."/>
            <person name="Naidoo K."/>
            <person name="Pethybridge S.J."/>
            <person name="Sun J."/>
            <person name="Steenkamp E.T."/>
            <person name="van der Nest M.A."/>
            <person name="van Wyk S."/>
            <person name="Wingfield M.J."/>
            <person name="Xiong C."/>
            <person name="Yue Q."/>
            <person name="Zhang X."/>
        </authorList>
    </citation>
    <scope>NUCLEOTIDE SEQUENCE [LARGE SCALE GENOMIC DNA]</scope>
    <source>
        <strain evidence="3 4">BP6252</strain>
    </source>
</reference>
<evidence type="ECO:0000256" key="1">
    <source>
        <dbReference type="ARBA" id="ARBA00022801"/>
    </source>
</evidence>
<dbReference type="GO" id="GO:0019748">
    <property type="term" value="P:secondary metabolic process"/>
    <property type="evidence" value="ECO:0007669"/>
    <property type="project" value="TreeGrafter"/>
</dbReference>
<dbReference type="PANTHER" id="PTHR48070">
    <property type="entry name" value="ESTERASE OVCA2"/>
    <property type="match status" value="1"/>
</dbReference>
<dbReference type="SUPFAM" id="SSF53474">
    <property type="entry name" value="alpha/beta-Hydrolases"/>
    <property type="match status" value="1"/>
</dbReference>
<dbReference type="InterPro" id="IPR029058">
    <property type="entry name" value="AB_hydrolase_fold"/>
</dbReference>
<accession>A0A3D8QNV4</accession>
<dbReference type="GO" id="GO:0016787">
    <property type="term" value="F:hydrolase activity"/>
    <property type="evidence" value="ECO:0007669"/>
    <property type="project" value="UniProtKB-KW"/>
</dbReference>
<sequence>MHSVFPEMDGCNFAFASSPLPSTIPVPAAAAETKSAQLRILMLHGFTQSGPSFRVKTRKLTHLIKHSLSPAILGQYPGGIKFLYPTGPLNLIPADQTGDEASHQEESDNWAWWRTLDTTSQYRELDSTFQRLTDYISLHGPVDGVIGFSQGAALAVMFASWCESSIVPGREFALATQEAPLTIAAPQGPLKFAVCFAGFKGTEQYYPGFYEPKIETPIMHIMGRLDNMVTEKHTMDLFDTCANGVLMAHDGGHYIPLQYNILLPAVAFVESMFREPYYIKDVDGFMRDRKADAVLEIPKAKVERRNSLKSVVLCSRHIKVIRRRRY</sequence>
<dbReference type="GO" id="GO:0005634">
    <property type="term" value="C:nucleus"/>
    <property type="evidence" value="ECO:0007669"/>
    <property type="project" value="TreeGrafter"/>
</dbReference>
<dbReference type="STRING" id="1849047.A0A3D8QNV4"/>
<gene>
    <name evidence="3" type="ORF">BP6252_11030</name>
</gene>
<feature type="domain" description="Serine hydrolase" evidence="2">
    <location>
        <begin position="36"/>
        <end position="259"/>
    </location>
</feature>
<keyword evidence="1" id="KW-0378">Hydrolase</keyword>
<proteinExistence type="predicted"/>
<dbReference type="PANTHER" id="PTHR48070:SF6">
    <property type="entry name" value="ESTERASE OVCA2"/>
    <property type="match status" value="1"/>
</dbReference>
<organism evidence="3 4">
    <name type="scientific">Coleophoma cylindrospora</name>
    <dbReference type="NCBI Taxonomy" id="1849047"/>
    <lineage>
        <taxon>Eukaryota</taxon>
        <taxon>Fungi</taxon>
        <taxon>Dikarya</taxon>
        <taxon>Ascomycota</taxon>
        <taxon>Pezizomycotina</taxon>
        <taxon>Leotiomycetes</taxon>
        <taxon>Helotiales</taxon>
        <taxon>Dermateaceae</taxon>
        <taxon>Coleophoma</taxon>
    </lineage>
</organism>
<evidence type="ECO:0000313" key="3">
    <source>
        <dbReference type="EMBL" id="RDW63485.1"/>
    </source>
</evidence>
<dbReference type="OrthoDB" id="2094269at2759"/>
<dbReference type="GO" id="GO:0005737">
    <property type="term" value="C:cytoplasm"/>
    <property type="evidence" value="ECO:0007669"/>
    <property type="project" value="TreeGrafter"/>
</dbReference>
<comment type="caution">
    <text evidence="3">The sequence shown here is derived from an EMBL/GenBank/DDBJ whole genome shotgun (WGS) entry which is preliminary data.</text>
</comment>
<evidence type="ECO:0000313" key="4">
    <source>
        <dbReference type="Proteomes" id="UP000256645"/>
    </source>
</evidence>
<dbReference type="Proteomes" id="UP000256645">
    <property type="component" value="Unassembled WGS sequence"/>
</dbReference>